<organism evidence="4">
    <name type="scientific">Enterobius vermicularis</name>
    <name type="common">Human pinworm</name>
    <dbReference type="NCBI Taxonomy" id="51028"/>
    <lineage>
        <taxon>Eukaryota</taxon>
        <taxon>Metazoa</taxon>
        <taxon>Ecdysozoa</taxon>
        <taxon>Nematoda</taxon>
        <taxon>Chromadorea</taxon>
        <taxon>Rhabditida</taxon>
        <taxon>Spirurina</taxon>
        <taxon>Oxyuridomorpha</taxon>
        <taxon>Oxyuroidea</taxon>
        <taxon>Oxyuridae</taxon>
        <taxon>Enterobius</taxon>
    </lineage>
</organism>
<feature type="transmembrane region" description="Helical" evidence="1">
    <location>
        <begin position="135"/>
        <end position="158"/>
    </location>
</feature>
<protein>
    <submittedName>
        <fullName evidence="4">G_PROTEIN_RECEP_F1_2 domain-containing protein</fullName>
    </submittedName>
</protein>
<feature type="transmembrane region" description="Helical" evidence="1">
    <location>
        <begin position="253"/>
        <end position="273"/>
    </location>
</feature>
<keyword evidence="1" id="KW-0472">Membrane</keyword>
<accession>A0A0N4UXL5</accession>
<dbReference type="Gene3D" id="1.20.1070.10">
    <property type="entry name" value="Rhodopsin 7-helix transmembrane proteins"/>
    <property type="match status" value="1"/>
</dbReference>
<reference evidence="2 3" key="2">
    <citation type="submission" date="2018-10" db="EMBL/GenBank/DDBJ databases">
        <authorList>
            <consortium name="Pathogen Informatics"/>
        </authorList>
    </citation>
    <scope>NUCLEOTIDE SEQUENCE [LARGE SCALE GENOMIC DNA]</scope>
</reference>
<dbReference type="SUPFAM" id="SSF81321">
    <property type="entry name" value="Family A G protein-coupled receptor-like"/>
    <property type="match status" value="1"/>
</dbReference>
<keyword evidence="3" id="KW-1185">Reference proteome</keyword>
<evidence type="ECO:0000313" key="4">
    <source>
        <dbReference type="WBParaSite" id="EVEC_0000228301-mRNA-1"/>
    </source>
</evidence>
<dbReference type="Proteomes" id="UP000274131">
    <property type="component" value="Unassembled WGS sequence"/>
</dbReference>
<keyword evidence="1" id="KW-0812">Transmembrane</keyword>
<evidence type="ECO:0000313" key="3">
    <source>
        <dbReference type="Proteomes" id="UP000274131"/>
    </source>
</evidence>
<feature type="transmembrane region" description="Helical" evidence="1">
    <location>
        <begin position="224"/>
        <end position="247"/>
    </location>
</feature>
<dbReference type="EMBL" id="UXUI01007301">
    <property type="protein sequence ID" value="VDD86848.1"/>
    <property type="molecule type" value="Genomic_DNA"/>
</dbReference>
<dbReference type="WBParaSite" id="EVEC_0000228301-mRNA-1">
    <property type="protein sequence ID" value="EVEC_0000228301-mRNA-1"/>
    <property type="gene ID" value="EVEC_0000228301"/>
</dbReference>
<proteinExistence type="predicted"/>
<dbReference type="AlphaFoldDB" id="A0A0N4UXL5"/>
<reference evidence="4" key="1">
    <citation type="submission" date="2017-02" db="UniProtKB">
        <authorList>
            <consortium name="WormBaseParasite"/>
        </authorList>
    </citation>
    <scope>IDENTIFICATION</scope>
</reference>
<name>A0A0N4UXL5_ENTVE</name>
<keyword evidence="1" id="KW-1133">Transmembrane helix</keyword>
<feature type="transmembrane region" description="Helical" evidence="1">
    <location>
        <begin position="181"/>
        <end position="203"/>
    </location>
</feature>
<gene>
    <name evidence="2" type="ORF">EVEC_LOCUS1991</name>
</gene>
<sequence>METRYQTVEKIIEYRLITISGVLVFICNLVILIVINTNRDLRCKMCLYSFMAFADLTNGISLAITGHSREVLSYTTAETSTITPWTCITQRSWPIAFIIGGEMVSVTKLIVAMECLIALKCYVFYSSSWRIHHKIILGWTGYAISGVIAGLSLVAASAETKKGALISPYCYTTHITGKNYAIFHLLSIALSSLLSFAIAFAVYSVMKRSQVNRVDLRRQLVTCLTMSIAVVLSTAPITCVFLSQMNYITLHDLLGGLLYSTYAATSVVNLPLYTARTDFRSQLFALIFGNGFVRNFRKKQTPLHSEWWFHKHVAQSEGKITRVSEMGLARPQMIRNTEKS</sequence>
<evidence type="ECO:0000313" key="2">
    <source>
        <dbReference type="EMBL" id="VDD86848.1"/>
    </source>
</evidence>
<evidence type="ECO:0000256" key="1">
    <source>
        <dbReference type="SAM" id="Phobius"/>
    </source>
</evidence>
<feature type="transmembrane region" description="Helical" evidence="1">
    <location>
        <begin position="12"/>
        <end position="35"/>
    </location>
</feature>